<evidence type="ECO:0000313" key="2">
    <source>
        <dbReference type="EMBL" id="TQQ83587.1"/>
    </source>
</evidence>
<comment type="caution">
    <text evidence="2">The sequence shown here is derived from an EMBL/GenBank/DDBJ whole genome shotgun (WGS) entry which is preliminary data.</text>
</comment>
<dbReference type="Proteomes" id="UP000705823">
    <property type="component" value="Unassembled WGS sequence"/>
</dbReference>
<gene>
    <name evidence="2" type="ORF">EGH24_01995</name>
</gene>
<organism evidence="2 3">
    <name type="scientific">Halonotius terrestris</name>
    <dbReference type="NCBI Taxonomy" id="2487750"/>
    <lineage>
        <taxon>Archaea</taxon>
        <taxon>Methanobacteriati</taxon>
        <taxon>Methanobacteriota</taxon>
        <taxon>Stenosarchaea group</taxon>
        <taxon>Halobacteria</taxon>
        <taxon>Halobacteriales</taxon>
        <taxon>Haloferacaceae</taxon>
        <taxon>Halonotius</taxon>
    </lineage>
</organism>
<dbReference type="EMBL" id="RKLU01000001">
    <property type="protein sequence ID" value="TQQ83587.1"/>
    <property type="molecule type" value="Genomic_DNA"/>
</dbReference>
<dbReference type="RefSeq" id="WP_142978504.1">
    <property type="nucleotide sequence ID" value="NZ_RKLU01000001.1"/>
</dbReference>
<sequence length="108" mass="11032">MLVTALLNLVIGLLATVLVFTDTLRRDLSPRTQAGWTGFVAAISIGGSLAVAIGDDALYRLVMRGSDPALVVTPLAFIAGVIIAGLTLSALAVLTYGVGSRYGPFAAA</sequence>
<feature type="transmembrane region" description="Helical" evidence="1">
    <location>
        <begin position="74"/>
        <end position="98"/>
    </location>
</feature>
<keyword evidence="3" id="KW-1185">Reference proteome</keyword>
<accession>A0A8J8PBD9</accession>
<reference evidence="2" key="1">
    <citation type="submission" date="2019-02" db="EMBL/GenBank/DDBJ databases">
        <title>Halonotius sp. a new haloarchaeum isolated from saline soil.</title>
        <authorList>
            <person name="Duran-Viseras A."/>
            <person name="Sanchez-Porro C."/>
            <person name="Ventosa A."/>
        </authorList>
    </citation>
    <scope>NUCLEOTIDE SEQUENCE</scope>
    <source>
        <strain evidence="2">F15B</strain>
    </source>
</reference>
<keyword evidence="1" id="KW-0472">Membrane</keyword>
<proteinExistence type="predicted"/>
<keyword evidence="1" id="KW-1133">Transmembrane helix</keyword>
<feature type="transmembrane region" description="Helical" evidence="1">
    <location>
        <begin position="36"/>
        <end position="54"/>
    </location>
</feature>
<dbReference type="AlphaFoldDB" id="A0A8J8PBD9"/>
<name>A0A8J8PBD9_9EURY</name>
<evidence type="ECO:0000313" key="3">
    <source>
        <dbReference type="Proteomes" id="UP000705823"/>
    </source>
</evidence>
<dbReference type="OrthoDB" id="384327at2157"/>
<protein>
    <submittedName>
        <fullName evidence="2">Uncharacterized protein</fullName>
    </submittedName>
</protein>
<keyword evidence="1" id="KW-0812">Transmembrane</keyword>
<evidence type="ECO:0000256" key="1">
    <source>
        <dbReference type="SAM" id="Phobius"/>
    </source>
</evidence>
<feature type="transmembrane region" description="Helical" evidence="1">
    <location>
        <begin position="6"/>
        <end position="24"/>
    </location>
</feature>